<evidence type="ECO:0000256" key="1">
    <source>
        <dbReference type="ARBA" id="ARBA00007261"/>
    </source>
</evidence>
<evidence type="ECO:0000313" key="3">
    <source>
        <dbReference type="EMBL" id="HEC07838.1"/>
    </source>
</evidence>
<gene>
    <name evidence="3" type="ORF">ENJ12_13360</name>
</gene>
<comment type="similarity">
    <text evidence="1">Belongs to the peptidase M16 family.</text>
</comment>
<dbReference type="SUPFAM" id="SSF63411">
    <property type="entry name" value="LuxS/MPP-like metallohydrolase"/>
    <property type="match status" value="2"/>
</dbReference>
<feature type="domain" description="Peptidase M16 C-terminal" evidence="2">
    <location>
        <begin position="26"/>
        <end position="206"/>
    </location>
</feature>
<accession>A0A831S0T5</accession>
<protein>
    <submittedName>
        <fullName evidence="3">Insulinase family protein</fullName>
    </submittedName>
</protein>
<dbReference type="AlphaFoldDB" id="A0A831S0T5"/>
<dbReference type="PANTHER" id="PTHR11851">
    <property type="entry name" value="METALLOPROTEASE"/>
    <property type="match status" value="1"/>
</dbReference>
<dbReference type="Pfam" id="PF05193">
    <property type="entry name" value="Peptidase_M16_C"/>
    <property type="match status" value="1"/>
</dbReference>
<proteinExistence type="inferred from homology"/>
<reference evidence="3" key="1">
    <citation type="journal article" date="2020" name="mSystems">
        <title>Genome- and Community-Level Interaction Insights into Carbon Utilization and Element Cycling Functions of Hydrothermarchaeota in Hydrothermal Sediment.</title>
        <authorList>
            <person name="Zhou Z."/>
            <person name="Liu Y."/>
            <person name="Xu W."/>
            <person name="Pan J."/>
            <person name="Luo Z.H."/>
            <person name="Li M."/>
        </authorList>
    </citation>
    <scope>NUCLEOTIDE SEQUENCE [LARGE SCALE GENOMIC DNA]</scope>
    <source>
        <strain evidence="3">HyVt-458</strain>
    </source>
</reference>
<comment type="caution">
    <text evidence="3">The sequence shown here is derived from an EMBL/GenBank/DDBJ whole genome shotgun (WGS) entry which is preliminary data.</text>
</comment>
<dbReference type="InterPro" id="IPR011249">
    <property type="entry name" value="Metalloenz_LuxS/M16"/>
</dbReference>
<evidence type="ECO:0000259" key="2">
    <source>
        <dbReference type="Pfam" id="PF05193"/>
    </source>
</evidence>
<dbReference type="InterPro" id="IPR007863">
    <property type="entry name" value="Peptidase_M16_C"/>
</dbReference>
<name>A0A831S0T5_9GAMM</name>
<dbReference type="EMBL" id="DRLF01000461">
    <property type="protein sequence ID" value="HEC07838.1"/>
    <property type="molecule type" value="Genomic_DNA"/>
</dbReference>
<organism evidence="3">
    <name type="scientific">Thiolapillus brandeum</name>
    <dbReference type="NCBI Taxonomy" id="1076588"/>
    <lineage>
        <taxon>Bacteria</taxon>
        <taxon>Pseudomonadati</taxon>
        <taxon>Pseudomonadota</taxon>
        <taxon>Gammaproteobacteria</taxon>
        <taxon>Chromatiales</taxon>
        <taxon>Sedimenticolaceae</taxon>
        <taxon>Thiolapillus</taxon>
    </lineage>
</organism>
<dbReference type="Proteomes" id="UP000886339">
    <property type="component" value="Unassembled WGS sequence"/>
</dbReference>
<feature type="non-terminal residue" evidence="3">
    <location>
        <position position="1"/>
    </location>
</feature>
<dbReference type="GO" id="GO:0046872">
    <property type="term" value="F:metal ion binding"/>
    <property type="evidence" value="ECO:0007669"/>
    <property type="project" value="InterPro"/>
</dbReference>
<dbReference type="InterPro" id="IPR050361">
    <property type="entry name" value="MPP/UQCRC_Complex"/>
</dbReference>
<sequence>FGAVAWRVSPYRNPVIGWMHDLEIMTVTDLQAWYEQWYSPDNAILVVVGDVQPRDVLELAKKHFGPIGATGRASYRARPEPEQKGITRLEVKVPAEQPSLIMGYKSPAMVDVKEPWEAYALVVLNSVLGEGDSSRLTSRVVREQQLAVSAGSSYDAFSRLSGLLELEAIPAENVSLDALEKALREQVTDLKNTPISKEELQRVVNQTVAKKVFARDSLFYQAMLIGMRETNGYDWKTLDEELQHIRAVTPEQVQAVARKYLVDDHLTVAVLQPRKAQAEGEKKS</sequence>
<dbReference type="Gene3D" id="3.30.830.10">
    <property type="entry name" value="Metalloenzyme, LuxS/M16 peptidase-like"/>
    <property type="match status" value="2"/>
</dbReference>
<dbReference type="PANTHER" id="PTHR11851:SF49">
    <property type="entry name" value="MITOCHONDRIAL-PROCESSING PEPTIDASE SUBUNIT ALPHA"/>
    <property type="match status" value="1"/>
</dbReference>